<comment type="similarity">
    <text evidence="6">Belongs to the HSP33 family.</text>
</comment>
<comment type="PTM">
    <text evidence="6">Under oxidizing conditions two disulfide bonds are formed involving the reactive cysteines. Under reducing conditions zinc is bound to the reactive cysteines and the protein is inactive.</text>
</comment>
<gene>
    <name evidence="6 7" type="primary">hslO</name>
    <name evidence="7" type="ORF">MM817_00858</name>
</gene>
<keyword evidence="4 6" id="KW-0143">Chaperone</keyword>
<keyword evidence="2 6" id="KW-0862">Zinc</keyword>
<dbReference type="GO" id="GO:0005737">
    <property type="term" value="C:cytoplasm"/>
    <property type="evidence" value="ECO:0007669"/>
    <property type="project" value="UniProtKB-SubCell"/>
</dbReference>
<comment type="subcellular location">
    <subcellularLocation>
        <location evidence="6">Cytoplasm</location>
    </subcellularLocation>
</comment>
<dbReference type="AlphaFoldDB" id="A0A9X1V9I8"/>
<evidence type="ECO:0000313" key="8">
    <source>
        <dbReference type="Proteomes" id="UP001139263"/>
    </source>
</evidence>
<sequence>MSDIGDYVLVATGHDGRVLAYAAYTRAIVGELQRRHQTWPVVTAALGRVATIGALLTATLKNDDHQVTLQIHGDGPAGKIVVVATGTGTVRGYVDNPFVDLPTNPFGKLDVSGAVGQEGALYVIKDLGLREPYRGSVPLVSGEIGEDFAYYFAVSEQIPSAVAVGVLVAPDLSVLAAGGIIVQMLPDATPEDIAEVEKKITELPQVTSLLHAGEKPEDLLVRILGDDVKILSEYPVVFECTCGKERLGKILVSLGKQELTEMLEEQGQAELVCHFCGEKYLFDYKELEGFRDQAK</sequence>
<comment type="function">
    <text evidence="6">Redox regulated molecular chaperone. Protects both thermally unfolding and oxidatively damaged proteins from irreversible aggregation. Plays an important role in the bacterial defense system toward oxidative stress.</text>
</comment>
<dbReference type="Gene3D" id="3.55.30.10">
    <property type="entry name" value="Hsp33 domain"/>
    <property type="match status" value="1"/>
</dbReference>
<dbReference type="Gene3D" id="3.90.1280.10">
    <property type="entry name" value="HSP33 redox switch-like"/>
    <property type="match status" value="1"/>
</dbReference>
<evidence type="ECO:0000256" key="5">
    <source>
        <dbReference type="ARBA" id="ARBA00023284"/>
    </source>
</evidence>
<protein>
    <recommendedName>
        <fullName evidence="6">33 kDa chaperonin</fullName>
    </recommendedName>
    <alternativeName>
        <fullName evidence="6">Heat shock protein 33 homolog</fullName>
        <shortName evidence="6">HSP33</shortName>
    </alternativeName>
</protein>
<dbReference type="GO" id="GO:0042026">
    <property type="term" value="P:protein refolding"/>
    <property type="evidence" value="ECO:0007669"/>
    <property type="project" value="TreeGrafter"/>
</dbReference>
<dbReference type="GO" id="GO:0051082">
    <property type="term" value="F:unfolded protein binding"/>
    <property type="evidence" value="ECO:0007669"/>
    <property type="project" value="UniProtKB-UniRule"/>
</dbReference>
<evidence type="ECO:0000256" key="6">
    <source>
        <dbReference type="HAMAP-Rule" id="MF_00117"/>
    </source>
</evidence>
<dbReference type="Pfam" id="PF01430">
    <property type="entry name" value="HSP33"/>
    <property type="match status" value="1"/>
</dbReference>
<keyword evidence="1 6" id="KW-0963">Cytoplasm</keyword>
<dbReference type="InterPro" id="IPR016153">
    <property type="entry name" value="Heat_shock_Hsp33_N"/>
</dbReference>
<organism evidence="7 8">
    <name type="scientific">Sulfoacidibacillus ferrooxidans</name>
    <dbReference type="NCBI Taxonomy" id="2005001"/>
    <lineage>
        <taxon>Bacteria</taxon>
        <taxon>Bacillati</taxon>
        <taxon>Bacillota</taxon>
        <taxon>Bacilli</taxon>
        <taxon>Bacillales</taxon>
        <taxon>Alicyclobacillaceae</taxon>
        <taxon>Sulfoacidibacillus</taxon>
    </lineage>
</organism>
<accession>A0A9X1V9I8</accession>
<dbReference type="PANTHER" id="PTHR30111:SF1">
    <property type="entry name" value="33 KDA CHAPERONIN"/>
    <property type="match status" value="1"/>
</dbReference>
<dbReference type="SUPFAM" id="SSF118352">
    <property type="entry name" value="HSP33 redox switch-like"/>
    <property type="match status" value="1"/>
</dbReference>
<evidence type="ECO:0000313" key="7">
    <source>
        <dbReference type="EMBL" id="MCI0182593.1"/>
    </source>
</evidence>
<proteinExistence type="inferred from homology"/>
<dbReference type="InterPro" id="IPR000397">
    <property type="entry name" value="Heat_shock_Hsp33"/>
</dbReference>
<comment type="caution">
    <text evidence="7">The sequence shown here is derived from an EMBL/GenBank/DDBJ whole genome shotgun (WGS) entry which is preliminary data.</text>
</comment>
<dbReference type="CDD" id="cd00498">
    <property type="entry name" value="Hsp33"/>
    <property type="match status" value="1"/>
</dbReference>
<dbReference type="NCBIfam" id="NF001033">
    <property type="entry name" value="PRK00114.1"/>
    <property type="match status" value="1"/>
</dbReference>
<evidence type="ECO:0000256" key="4">
    <source>
        <dbReference type="ARBA" id="ARBA00023186"/>
    </source>
</evidence>
<dbReference type="PANTHER" id="PTHR30111">
    <property type="entry name" value="33 KDA CHAPERONIN"/>
    <property type="match status" value="1"/>
</dbReference>
<keyword evidence="5 6" id="KW-0676">Redox-active center</keyword>
<dbReference type="PIRSF" id="PIRSF005261">
    <property type="entry name" value="Heat_shock_Hsp33"/>
    <property type="match status" value="1"/>
</dbReference>
<evidence type="ECO:0000256" key="3">
    <source>
        <dbReference type="ARBA" id="ARBA00023157"/>
    </source>
</evidence>
<feature type="disulfide bond" description="Redox-active" evidence="6">
    <location>
        <begin position="240"/>
        <end position="242"/>
    </location>
</feature>
<dbReference type="Proteomes" id="UP001139263">
    <property type="component" value="Unassembled WGS sequence"/>
</dbReference>
<dbReference type="SUPFAM" id="SSF64397">
    <property type="entry name" value="Hsp33 domain"/>
    <property type="match status" value="1"/>
</dbReference>
<keyword evidence="3 6" id="KW-1015">Disulfide bond</keyword>
<dbReference type="EMBL" id="JALBUF010000001">
    <property type="protein sequence ID" value="MCI0182593.1"/>
    <property type="molecule type" value="Genomic_DNA"/>
</dbReference>
<reference evidence="7" key="1">
    <citation type="submission" date="2022-03" db="EMBL/GenBank/DDBJ databases">
        <title>Draft Genome Sequence of Firmicute Strain S0AB, a Heterotrophic Iron/Sulfur-Oxidizing Extreme Acidophile.</title>
        <authorList>
            <person name="Vergara E."/>
            <person name="Pakostova E."/>
            <person name="Johnson D.B."/>
            <person name="Holmes D.S."/>
        </authorList>
    </citation>
    <scope>NUCLEOTIDE SEQUENCE</scope>
    <source>
        <strain evidence="7">S0AB</strain>
    </source>
</reference>
<dbReference type="GO" id="GO:0044183">
    <property type="term" value="F:protein folding chaperone"/>
    <property type="evidence" value="ECO:0007669"/>
    <property type="project" value="TreeGrafter"/>
</dbReference>
<feature type="disulfide bond" description="Redox-active" evidence="6">
    <location>
        <begin position="273"/>
        <end position="276"/>
    </location>
</feature>
<dbReference type="HAMAP" id="MF_00117">
    <property type="entry name" value="HslO"/>
    <property type="match status" value="1"/>
</dbReference>
<evidence type="ECO:0000256" key="2">
    <source>
        <dbReference type="ARBA" id="ARBA00022833"/>
    </source>
</evidence>
<keyword evidence="8" id="KW-1185">Reference proteome</keyword>
<dbReference type="InterPro" id="IPR016154">
    <property type="entry name" value="Heat_shock_Hsp33_C"/>
</dbReference>
<evidence type="ECO:0000256" key="1">
    <source>
        <dbReference type="ARBA" id="ARBA00022490"/>
    </source>
</evidence>
<name>A0A9X1V9I8_9BACL</name>